<sequence>MYFCSPVVSIPVTNALSRMKLLLIGSAHFSAYGSFRRQPDPKNEDTGHRSTTTFTISHPQRTVVRLAS</sequence>
<protein>
    <recommendedName>
        <fullName evidence="3">Secreted protein</fullName>
    </recommendedName>
</protein>
<dbReference type="AlphaFoldDB" id="A0AAV2MQY3"/>
<proteinExistence type="predicted"/>
<reference evidence="1 2" key="1">
    <citation type="submission" date="2024-04" db="EMBL/GenBank/DDBJ databases">
        <authorList>
            <person name="Waldvogel A.-M."/>
            <person name="Schoenle A."/>
        </authorList>
    </citation>
    <scope>NUCLEOTIDE SEQUENCE [LARGE SCALE GENOMIC DNA]</scope>
</reference>
<evidence type="ECO:0008006" key="3">
    <source>
        <dbReference type="Google" id="ProtNLM"/>
    </source>
</evidence>
<evidence type="ECO:0000313" key="1">
    <source>
        <dbReference type="EMBL" id="CAL1615695.1"/>
    </source>
</evidence>
<name>A0AAV2MQY3_KNICA</name>
<accession>A0AAV2MQY3</accession>
<gene>
    <name evidence="1" type="ORF">KC01_LOCUS41593</name>
</gene>
<dbReference type="EMBL" id="OZ035831">
    <property type="protein sequence ID" value="CAL1615695.1"/>
    <property type="molecule type" value="Genomic_DNA"/>
</dbReference>
<keyword evidence="2" id="KW-1185">Reference proteome</keyword>
<organism evidence="1 2">
    <name type="scientific">Knipowitschia caucasica</name>
    <name type="common">Caucasian dwarf goby</name>
    <name type="synonym">Pomatoschistus caucasicus</name>
    <dbReference type="NCBI Taxonomy" id="637954"/>
    <lineage>
        <taxon>Eukaryota</taxon>
        <taxon>Metazoa</taxon>
        <taxon>Chordata</taxon>
        <taxon>Craniata</taxon>
        <taxon>Vertebrata</taxon>
        <taxon>Euteleostomi</taxon>
        <taxon>Actinopterygii</taxon>
        <taxon>Neopterygii</taxon>
        <taxon>Teleostei</taxon>
        <taxon>Neoteleostei</taxon>
        <taxon>Acanthomorphata</taxon>
        <taxon>Gobiaria</taxon>
        <taxon>Gobiiformes</taxon>
        <taxon>Gobioidei</taxon>
        <taxon>Gobiidae</taxon>
        <taxon>Gobiinae</taxon>
        <taxon>Knipowitschia</taxon>
    </lineage>
</organism>
<dbReference type="Proteomes" id="UP001497482">
    <property type="component" value="Chromosome 9"/>
</dbReference>
<evidence type="ECO:0000313" key="2">
    <source>
        <dbReference type="Proteomes" id="UP001497482"/>
    </source>
</evidence>